<organism evidence="11 12">
    <name type="scientific">Archangium violaceum Cb vi76</name>
    <dbReference type="NCBI Taxonomy" id="1406225"/>
    <lineage>
        <taxon>Bacteria</taxon>
        <taxon>Pseudomonadati</taxon>
        <taxon>Myxococcota</taxon>
        <taxon>Myxococcia</taxon>
        <taxon>Myxococcales</taxon>
        <taxon>Cystobacterineae</taxon>
        <taxon>Archangiaceae</taxon>
        <taxon>Archangium</taxon>
    </lineage>
</organism>
<evidence type="ECO:0000256" key="8">
    <source>
        <dbReference type="ARBA" id="ARBA00023136"/>
    </source>
</evidence>
<comment type="caution">
    <text evidence="11">The sequence shown here is derived from an EMBL/GenBank/DDBJ whole genome shotgun (WGS) entry which is preliminary data.</text>
</comment>
<evidence type="ECO:0000256" key="7">
    <source>
        <dbReference type="ARBA" id="ARBA00022989"/>
    </source>
</evidence>
<keyword evidence="4 11" id="KW-0808">Transferase</keyword>
<evidence type="ECO:0000256" key="10">
    <source>
        <dbReference type="SAM" id="Phobius"/>
    </source>
</evidence>
<dbReference type="EMBL" id="JPMI01000150">
    <property type="protein sequence ID" value="KFA91314.1"/>
    <property type="molecule type" value="Genomic_DNA"/>
</dbReference>
<evidence type="ECO:0000256" key="6">
    <source>
        <dbReference type="ARBA" id="ARBA00022824"/>
    </source>
</evidence>
<feature type="transmembrane region" description="Helical" evidence="10">
    <location>
        <begin position="333"/>
        <end position="354"/>
    </location>
</feature>
<feature type="transmembrane region" description="Helical" evidence="10">
    <location>
        <begin position="279"/>
        <end position="296"/>
    </location>
</feature>
<feature type="transmembrane region" description="Helical" evidence="10">
    <location>
        <begin position="194"/>
        <end position="218"/>
    </location>
</feature>
<dbReference type="GO" id="GO:0012505">
    <property type="term" value="C:endomembrane system"/>
    <property type="evidence" value="ECO:0007669"/>
    <property type="project" value="UniProtKB-SubCell"/>
</dbReference>
<keyword evidence="3 11" id="KW-0328">Glycosyltransferase</keyword>
<reference evidence="11 12" key="1">
    <citation type="submission" date="2014-07" db="EMBL/GenBank/DDBJ databases">
        <title>Draft Genome Sequence of Gephyronic Acid Producer, Cystobacter violaceus Strain Cb vi76.</title>
        <authorList>
            <person name="Stevens D.C."/>
            <person name="Young J."/>
            <person name="Carmichael R."/>
            <person name="Tan J."/>
            <person name="Taylor R.E."/>
        </authorList>
    </citation>
    <scope>NUCLEOTIDE SEQUENCE [LARGE SCALE GENOMIC DNA]</scope>
    <source>
        <strain evidence="11 12">Cb vi76</strain>
    </source>
</reference>
<sequence length="481" mass="51929">MTVSAPVSAPPPSAVPVSEVPRSGGRPGWPLVVLLGGVGLLPALIAVAQLGRIHPDEVYQLLEPAWFRAHGYGVLAWEWRTGLRNWAMPGLASWLLRLADVLGLTHPVAYRALIAVPQVALHGWMLWATYRYAERRAGRSGGLFALLAVGLYGPVLVFAGRTLGESLSTAFLVVALEALDRTEHPMRAGLVGGLALGLAVVARYGSAVVVLAALVWLAAAWRWRVLAFACLGGLVVALGLGALDWATWGKPFHSFFAYVDFNVLSGQAARQFGASPPGFYLWPFLSGLPLWLWAMVPQGLTSLRQRFAIPLPLFCAVAYLLAITTTAHKEERFLYPALVLLTLAAAPALAALVLGRESARSKWGLGAVALATTLLAGFFFPPVDLRGDQFRAIVRATRGEGARGLLIVNEGLWGAGGFFYIGKNIPWFTCDWPHDANFQAAMRDRRFNRAVTFEGRALAELQSAGFHVVGRVGRETVLARD</sequence>
<evidence type="ECO:0000256" key="3">
    <source>
        <dbReference type="ARBA" id="ARBA00022676"/>
    </source>
</evidence>
<feature type="region of interest" description="Disordered" evidence="9">
    <location>
        <begin position="1"/>
        <end position="23"/>
    </location>
</feature>
<feature type="transmembrane region" description="Helical" evidence="10">
    <location>
        <begin position="31"/>
        <end position="51"/>
    </location>
</feature>
<feature type="transmembrane region" description="Helical" evidence="10">
    <location>
        <begin position="308"/>
        <end position="327"/>
    </location>
</feature>
<feature type="transmembrane region" description="Helical" evidence="10">
    <location>
        <begin position="363"/>
        <end position="381"/>
    </location>
</feature>
<feature type="transmembrane region" description="Helical" evidence="10">
    <location>
        <begin position="142"/>
        <end position="163"/>
    </location>
</feature>
<evidence type="ECO:0000313" key="12">
    <source>
        <dbReference type="Proteomes" id="UP000028547"/>
    </source>
</evidence>
<evidence type="ECO:0000256" key="2">
    <source>
        <dbReference type="ARBA" id="ARBA00004586"/>
    </source>
</evidence>
<dbReference type="AlphaFoldDB" id="A0A084SS79"/>
<feature type="transmembrane region" description="Helical" evidence="10">
    <location>
        <begin position="225"/>
        <end position="248"/>
    </location>
</feature>
<proteinExistence type="predicted"/>
<keyword evidence="8 10" id="KW-0472">Membrane</keyword>
<evidence type="ECO:0000256" key="5">
    <source>
        <dbReference type="ARBA" id="ARBA00022692"/>
    </source>
</evidence>
<dbReference type="InterPro" id="IPR005599">
    <property type="entry name" value="GPI_mannosylTrfase"/>
</dbReference>
<comment type="subcellular location">
    <subcellularLocation>
        <location evidence="1">Endomembrane system</location>
        <topology evidence="1">Multi-pass membrane protein</topology>
    </subcellularLocation>
    <subcellularLocation>
        <location evidence="2">Endoplasmic reticulum membrane</location>
    </subcellularLocation>
</comment>
<dbReference type="RefSeq" id="WP_043399055.1">
    <property type="nucleotide sequence ID" value="NZ_JPMI01000150.1"/>
</dbReference>
<gene>
    <name evidence="11" type="ORF">Q664_22775</name>
</gene>
<evidence type="ECO:0000256" key="1">
    <source>
        <dbReference type="ARBA" id="ARBA00004127"/>
    </source>
</evidence>
<feature type="transmembrane region" description="Helical" evidence="10">
    <location>
        <begin position="108"/>
        <end position="130"/>
    </location>
</feature>
<keyword evidence="6" id="KW-0256">Endoplasmic reticulum</keyword>
<evidence type="ECO:0000313" key="11">
    <source>
        <dbReference type="EMBL" id="KFA91314.1"/>
    </source>
</evidence>
<protein>
    <submittedName>
        <fullName evidence="11">Mannosyltransferase</fullName>
    </submittedName>
</protein>
<evidence type="ECO:0000256" key="9">
    <source>
        <dbReference type="SAM" id="MobiDB-lite"/>
    </source>
</evidence>
<keyword evidence="5 10" id="KW-0812">Transmembrane</keyword>
<name>A0A084SS79_9BACT</name>
<dbReference type="Proteomes" id="UP000028547">
    <property type="component" value="Unassembled WGS sequence"/>
</dbReference>
<dbReference type="Pfam" id="PF03901">
    <property type="entry name" value="Glyco_transf_22"/>
    <property type="match status" value="1"/>
</dbReference>
<dbReference type="GO" id="GO:0000030">
    <property type="term" value="F:mannosyltransferase activity"/>
    <property type="evidence" value="ECO:0007669"/>
    <property type="project" value="TreeGrafter"/>
</dbReference>
<dbReference type="PANTHER" id="PTHR22760">
    <property type="entry name" value="GLYCOSYLTRANSFERASE"/>
    <property type="match status" value="1"/>
</dbReference>
<keyword evidence="7 10" id="KW-1133">Transmembrane helix</keyword>
<accession>A0A084SS79</accession>
<evidence type="ECO:0000256" key="4">
    <source>
        <dbReference type="ARBA" id="ARBA00022679"/>
    </source>
</evidence>